<dbReference type="InterPro" id="IPR049625">
    <property type="entry name" value="Glyco_transf_61_cat"/>
</dbReference>
<protein>
    <recommendedName>
        <fullName evidence="1">Glycosyltransferase 61 catalytic domain-containing protein</fullName>
    </recommendedName>
</protein>
<keyword evidence="3" id="KW-1185">Reference proteome</keyword>
<evidence type="ECO:0000313" key="2">
    <source>
        <dbReference type="EMBL" id="KAG2383275.1"/>
    </source>
</evidence>
<sequence length="224" mass="25382">MAGSTGSLYSFVEGRETLITLFKKYLFGQLGIKNPHSHKTLIIAIQNKPTNTEHRDSIINVDKIVAYLKSRQQELLEFANSQRSLKYESVEIINLRLERMSFIEQLNLFNVMDVYITSQGAASYMSMFLSKPNAIMVYVPMCFASTKTCSDSNLRVHETFSNVRVISLLQYTELLECVIGNSDEDVGYPVLPDFAYSEDFGDCNERVKPEGLFKIVSDALSKTL</sequence>
<gene>
    <name evidence="2" type="ORF">C9374_004612</name>
</gene>
<comment type="caution">
    <text evidence="2">The sequence shown here is derived from an EMBL/GenBank/DDBJ whole genome shotgun (WGS) entry which is preliminary data.</text>
</comment>
<dbReference type="Proteomes" id="UP000816034">
    <property type="component" value="Unassembled WGS sequence"/>
</dbReference>
<proteinExistence type="predicted"/>
<dbReference type="EMBL" id="PYSW02000021">
    <property type="protein sequence ID" value="KAG2383275.1"/>
    <property type="molecule type" value="Genomic_DNA"/>
</dbReference>
<organism evidence="2 3">
    <name type="scientific">Naegleria lovaniensis</name>
    <name type="common">Amoeba</name>
    <dbReference type="NCBI Taxonomy" id="51637"/>
    <lineage>
        <taxon>Eukaryota</taxon>
        <taxon>Discoba</taxon>
        <taxon>Heterolobosea</taxon>
        <taxon>Tetramitia</taxon>
        <taxon>Eutetramitia</taxon>
        <taxon>Vahlkampfiidae</taxon>
        <taxon>Naegleria</taxon>
    </lineage>
</organism>
<reference evidence="2 3" key="1">
    <citation type="journal article" date="2018" name="BMC Genomics">
        <title>The genome of Naegleria lovaniensis, the basis for a comparative approach to unravel pathogenicity factors of the human pathogenic amoeba N. fowleri.</title>
        <authorList>
            <person name="Liechti N."/>
            <person name="Schurch N."/>
            <person name="Bruggmann R."/>
            <person name="Wittwer M."/>
        </authorList>
    </citation>
    <scope>NUCLEOTIDE SEQUENCE [LARGE SCALE GENOMIC DNA]</scope>
    <source>
        <strain evidence="2 3">ATCC 30569</strain>
    </source>
</reference>
<dbReference type="Pfam" id="PF04577">
    <property type="entry name" value="Glyco_transf_61"/>
    <property type="match status" value="1"/>
</dbReference>
<dbReference type="GeneID" id="68097067"/>
<name>A0AA88GMW7_NAELO</name>
<dbReference type="AlphaFoldDB" id="A0AA88GMW7"/>
<evidence type="ECO:0000259" key="1">
    <source>
        <dbReference type="Pfam" id="PF04577"/>
    </source>
</evidence>
<dbReference type="GO" id="GO:0016757">
    <property type="term" value="F:glycosyltransferase activity"/>
    <property type="evidence" value="ECO:0007669"/>
    <property type="project" value="InterPro"/>
</dbReference>
<evidence type="ECO:0000313" key="3">
    <source>
        <dbReference type="Proteomes" id="UP000816034"/>
    </source>
</evidence>
<dbReference type="RefSeq" id="XP_044548954.1">
    <property type="nucleotide sequence ID" value="XM_044694271.1"/>
</dbReference>
<feature type="domain" description="Glycosyltransferase 61 catalytic" evidence="1">
    <location>
        <begin position="21"/>
        <end position="132"/>
    </location>
</feature>
<accession>A0AA88GMW7</accession>